<dbReference type="InterPro" id="IPR029058">
    <property type="entry name" value="AB_hydrolase_fold"/>
</dbReference>
<feature type="region of interest" description="Disordered" evidence="1">
    <location>
        <begin position="612"/>
        <end position="643"/>
    </location>
</feature>
<evidence type="ECO:0000259" key="2">
    <source>
        <dbReference type="Pfam" id="PF12697"/>
    </source>
</evidence>
<evidence type="ECO:0000313" key="4">
    <source>
        <dbReference type="Proteomes" id="UP001501303"/>
    </source>
</evidence>
<accession>A0ABN2P0E4</accession>
<dbReference type="Pfam" id="PF12697">
    <property type="entry name" value="Abhydrolase_6"/>
    <property type="match status" value="1"/>
</dbReference>
<dbReference type="Proteomes" id="UP001501303">
    <property type="component" value="Unassembled WGS sequence"/>
</dbReference>
<feature type="domain" description="AB hydrolase-1" evidence="2">
    <location>
        <begin position="351"/>
        <end position="592"/>
    </location>
</feature>
<keyword evidence="4" id="KW-1185">Reference proteome</keyword>
<evidence type="ECO:0000256" key="1">
    <source>
        <dbReference type="SAM" id="MobiDB-lite"/>
    </source>
</evidence>
<dbReference type="SUPFAM" id="SSF53474">
    <property type="entry name" value="alpha/beta-Hydrolases"/>
    <property type="match status" value="1"/>
</dbReference>
<dbReference type="RefSeq" id="WP_344260121.1">
    <property type="nucleotide sequence ID" value="NZ_BAAAMJ010000015.1"/>
</dbReference>
<protein>
    <recommendedName>
        <fullName evidence="2">AB hydrolase-1 domain-containing protein</fullName>
    </recommendedName>
</protein>
<comment type="caution">
    <text evidence="3">The sequence shown here is derived from an EMBL/GenBank/DDBJ whole genome shotgun (WGS) entry which is preliminary data.</text>
</comment>
<proteinExistence type="predicted"/>
<evidence type="ECO:0000313" key="3">
    <source>
        <dbReference type="EMBL" id="GAA1908163.1"/>
    </source>
</evidence>
<organism evidence="3 4">
    <name type="scientific">Streptomyces sodiiphilus</name>
    <dbReference type="NCBI Taxonomy" id="226217"/>
    <lineage>
        <taxon>Bacteria</taxon>
        <taxon>Bacillati</taxon>
        <taxon>Actinomycetota</taxon>
        <taxon>Actinomycetes</taxon>
        <taxon>Kitasatosporales</taxon>
        <taxon>Streptomycetaceae</taxon>
        <taxon>Streptomyces</taxon>
    </lineage>
</organism>
<name>A0ABN2P0E4_9ACTN</name>
<gene>
    <name evidence="3" type="ORF">GCM10009716_17640</name>
</gene>
<sequence length="643" mass="70233">MPSLPRKLKSALLGPLPVSRDRALGMSERLSAVTSLTAGLEYLSRRRDWTEGGLNDWRIGRDVHARSHPLTRRFLDAISDERTTTALHLARVAASAGLLMPGNSRWRGAANVFLGLSNAALYPRHRYGTDGSDQVATLVQTATGLARLAPSPQVQDTLMWYVAMQSNLSYLISGWVKLLGKPWQDGSALSGVMRTRTYGHEGFWKLTRRYPVPARYLAHGVLALECLFPLAYARGGALARPVIGSAVAFHTANGFLMGLGRFVSSFVSMHPMVAYTSTPRTHPLVAGRDDRAVKAALIAGAGAVAAAGALAGVRRMRAADRWPGSQWVTTRHGNRLSYDIRLTRHRDTPVIVFVTGLTATPEHFGWITDKLIEESSCDILTYSRAGYGPSGYRGERPFTLQEAVDDLVDLIAAAVPEGRRVVLAGHSLGGELSRRAAAALGDRLGGIVYLDSSHPAELQRSQQQSETAQKLQAGLNMFVGSLRAGLGALLTRPEWVENLPANYRDRAFAQYADPRMWKAGIREWKATEREFRAFEGDLPPVDAHALVISAQRTVDRDPEQLLMHKELADSHRGPGRIVHTAVIEGADHDTILTKARLATEVGRRILDFHQQITRTHDTGRSGGPRTAAGVPAQPPAARQEEAR</sequence>
<reference evidence="3 4" key="1">
    <citation type="journal article" date="2019" name="Int. J. Syst. Evol. Microbiol.">
        <title>The Global Catalogue of Microorganisms (GCM) 10K type strain sequencing project: providing services to taxonomists for standard genome sequencing and annotation.</title>
        <authorList>
            <consortium name="The Broad Institute Genomics Platform"/>
            <consortium name="The Broad Institute Genome Sequencing Center for Infectious Disease"/>
            <person name="Wu L."/>
            <person name="Ma J."/>
        </authorList>
    </citation>
    <scope>NUCLEOTIDE SEQUENCE [LARGE SCALE GENOMIC DNA]</scope>
    <source>
        <strain evidence="3 4">JCM 13581</strain>
    </source>
</reference>
<dbReference type="InterPro" id="IPR000073">
    <property type="entry name" value="AB_hydrolase_1"/>
</dbReference>
<dbReference type="Gene3D" id="3.40.50.1820">
    <property type="entry name" value="alpha/beta hydrolase"/>
    <property type="match status" value="1"/>
</dbReference>
<dbReference type="EMBL" id="BAAAMJ010000015">
    <property type="protein sequence ID" value="GAA1908163.1"/>
    <property type="molecule type" value="Genomic_DNA"/>
</dbReference>